<name>A0ABQ0M1J7_MYCCL</name>
<sequence>MEVEVQRSSAALTLLGTGQVVDGFRRDFVLDPASLLGVTSISMPGPRWRYGYPLLFLFVVNLFMPIVAQIRVDNLTHILPQCENVCTEFNVITTECNAVGIYDITYIYCECSPTNLQIILNCFDCQSVNETQEAIYQQLLDDVVDTCNDRVDAPDSTLTVSALSIVPSPSSSVSSTPNAGAKGHDPIPSFMLGGGTAAFGAAAGLLLLLGLP</sequence>
<reference evidence="2" key="1">
    <citation type="submission" date="2014-09" db="EMBL/GenBank/DDBJ databases">
        <title>Genome sequence of the luminous mushroom Mycena chlorophos for searching fungal bioluminescence genes.</title>
        <authorList>
            <person name="Tanaka Y."/>
            <person name="Kasuga D."/>
            <person name="Oba Y."/>
            <person name="Hase S."/>
            <person name="Sato K."/>
            <person name="Oba Y."/>
            <person name="Sakakibara Y."/>
        </authorList>
    </citation>
    <scope>NUCLEOTIDE SEQUENCE</scope>
</reference>
<organism evidence="2 3">
    <name type="scientific">Mycena chlorophos</name>
    <name type="common">Agaric fungus</name>
    <name type="synonym">Agaricus chlorophos</name>
    <dbReference type="NCBI Taxonomy" id="658473"/>
    <lineage>
        <taxon>Eukaryota</taxon>
        <taxon>Fungi</taxon>
        <taxon>Dikarya</taxon>
        <taxon>Basidiomycota</taxon>
        <taxon>Agaricomycotina</taxon>
        <taxon>Agaricomycetes</taxon>
        <taxon>Agaricomycetidae</taxon>
        <taxon>Agaricales</taxon>
        <taxon>Marasmiineae</taxon>
        <taxon>Mycenaceae</taxon>
        <taxon>Mycena</taxon>
    </lineage>
</organism>
<evidence type="ECO:0000313" key="2">
    <source>
        <dbReference type="EMBL" id="GAT57246.1"/>
    </source>
</evidence>
<evidence type="ECO:0000256" key="1">
    <source>
        <dbReference type="SAM" id="Phobius"/>
    </source>
</evidence>
<feature type="transmembrane region" description="Helical" evidence="1">
    <location>
        <begin position="50"/>
        <end position="68"/>
    </location>
</feature>
<gene>
    <name evidence="2" type="ORF">MCHLO_13806</name>
</gene>
<evidence type="ECO:0008006" key="4">
    <source>
        <dbReference type="Google" id="ProtNLM"/>
    </source>
</evidence>
<keyword evidence="1" id="KW-0812">Transmembrane</keyword>
<keyword evidence="1" id="KW-1133">Transmembrane helix</keyword>
<accession>A0ABQ0M1J7</accession>
<dbReference type="EMBL" id="DF849426">
    <property type="protein sequence ID" value="GAT57246.1"/>
    <property type="molecule type" value="Genomic_DNA"/>
</dbReference>
<keyword evidence="3" id="KW-1185">Reference proteome</keyword>
<dbReference type="Proteomes" id="UP000815677">
    <property type="component" value="Unassembled WGS sequence"/>
</dbReference>
<feature type="transmembrane region" description="Helical" evidence="1">
    <location>
        <begin position="190"/>
        <end position="211"/>
    </location>
</feature>
<proteinExistence type="predicted"/>
<keyword evidence="1" id="KW-0472">Membrane</keyword>
<protein>
    <recommendedName>
        <fullName evidence="4">Extracellular membrane protein CFEM domain-containing protein</fullName>
    </recommendedName>
</protein>
<evidence type="ECO:0000313" key="3">
    <source>
        <dbReference type="Proteomes" id="UP000815677"/>
    </source>
</evidence>